<feature type="coiled-coil region" evidence="1">
    <location>
        <begin position="49"/>
        <end position="76"/>
    </location>
</feature>
<evidence type="ECO:0000256" key="2">
    <source>
        <dbReference type="SAM" id="MobiDB-lite"/>
    </source>
</evidence>
<keyword evidence="1" id="KW-0175">Coiled coil</keyword>
<sequence>MRKRKQPRLKDLEDSALEPSTPEKIQVKAAFHKASDPTATEDIALCKKLARTELRLKDLESAVTKAVSEKVDAEAAAADAREQTGLAVDHQEDLSAALDVKAASLQRLQDDLASVVRERDAAAAQVTEASSSISRVEQELQQSNATIAKLEHRLQAQSGEKRSSDRRARDLEIRISSLAAARAQSNSTHDADLQAAQQEAEGLRVERDRSQQELKRFKDMAGQVQRKVEATGAVMSKMNADLESGAKDKERLQNLLAAEQHRSAGLGAHLNAAKRRLRDLEGELQITRETLRNTEERLRRILQERHSLQQQLASR</sequence>
<gene>
    <name evidence="3" type="ORF">WJX74_000066</name>
</gene>
<organism evidence="3 4">
    <name type="scientific">Apatococcus lobatus</name>
    <dbReference type="NCBI Taxonomy" id="904363"/>
    <lineage>
        <taxon>Eukaryota</taxon>
        <taxon>Viridiplantae</taxon>
        <taxon>Chlorophyta</taxon>
        <taxon>core chlorophytes</taxon>
        <taxon>Trebouxiophyceae</taxon>
        <taxon>Chlorellales</taxon>
        <taxon>Chlorellaceae</taxon>
        <taxon>Apatococcus</taxon>
    </lineage>
</organism>
<reference evidence="3 4" key="1">
    <citation type="journal article" date="2024" name="Nat. Commun.">
        <title>Phylogenomics reveals the evolutionary origins of lichenization in chlorophyte algae.</title>
        <authorList>
            <person name="Puginier C."/>
            <person name="Libourel C."/>
            <person name="Otte J."/>
            <person name="Skaloud P."/>
            <person name="Haon M."/>
            <person name="Grisel S."/>
            <person name="Petersen M."/>
            <person name="Berrin J.G."/>
            <person name="Delaux P.M."/>
            <person name="Dal Grande F."/>
            <person name="Keller J."/>
        </authorList>
    </citation>
    <scope>NUCLEOTIDE SEQUENCE [LARGE SCALE GENOMIC DNA]</scope>
    <source>
        <strain evidence="3 4">SAG 2145</strain>
    </source>
</reference>
<evidence type="ECO:0000256" key="1">
    <source>
        <dbReference type="SAM" id="Coils"/>
    </source>
</evidence>
<name>A0AAW1QCS0_9CHLO</name>
<feature type="region of interest" description="Disordered" evidence="2">
    <location>
        <begin position="1"/>
        <end position="24"/>
    </location>
</feature>
<proteinExistence type="predicted"/>
<protein>
    <submittedName>
        <fullName evidence="3">Uncharacterized protein</fullName>
    </submittedName>
</protein>
<feature type="coiled-coil region" evidence="1">
    <location>
        <begin position="270"/>
        <end position="311"/>
    </location>
</feature>
<keyword evidence="4" id="KW-1185">Reference proteome</keyword>
<dbReference type="AlphaFoldDB" id="A0AAW1QCS0"/>
<comment type="caution">
    <text evidence="3">The sequence shown here is derived from an EMBL/GenBank/DDBJ whole genome shotgun (WGS) entry which is preliminary data.</text>
</comment>
<evidence type="ECO:0000313" key="3">
    <source>
        <dbReference type="EMBL" id="KAK9818997.1"/>
    </source>
</evidence>
<feature type="coiled-coil region" evidence="1">
    <location>
        <begin position="105"/>
        <end position="160"/>
    </location>
</feature>
<dbReference type="Proteomes" id="UP001438707">
    <property type="component" value="Unassembled WGS sequence"/>
</dbReference>
<feature type="region of interest" description="Disordered" evidence="2">
    <location>
        <begin position="181"/>
        <end position="209"/>
    </location>
</feature>
<evidence type="ECO:0000313" key="4">
    <source>
        <dbReference type="Proteomes" id="UP001438707"/>
    </source>
</evidence>
<accession>A0AAW1QCS0</accession>
<dbReference type="EMBL" id="JALJOS010000051">
    <property type="protein sequence ID" value="KAK9818997.1"/>
    <property type="molecule type" value="Genomic_DNA"/>
</dbReference>